<evidence type="ECO:0000256" key="6">
    <source>
        <dbReference type="ARBA" id="ARBA00022490"/>
    </source>
</evidence>
<dbReference type="Gene3D" id="2.60.40.10">
    <property type="entry name" value="Immunoglobulins"/>
    <property type="match status" value="1"/>
</dbReference>
<reference evidence="13 14" key="1">
    <citation type="submission" date="2020-05" db="EMBL/GenBank/DDBJ databases">
        <title>Distinct polysaccharide utilization as determinants for interspecies competition between intestinal Prevotella spp.</title>
        <authorList>
            <person name="Galvez E.J.C."/>
            <person name="Iljazovic A."/>
            <person name="Strowig T."/>
        </authorList>
    </citation>
    <scope>NUCLEOTIDE SEQUENCE [LARGE SCALE GENOMIC DNA]</scope>
    <source>
        <strain evidence="13 14">PMUR</strain>
    </source>
</reference>
<dbReference type="Pfam" id="PF02446">
    <property type="entry name" value="Glyco_hydro_77"/>
    <property type="match status" value="1"/>
</dbReference>
<comment type="catalytic activity">
    <reaction evidence="1">
        <text>Transfers a segment of a (1-&gt;4)-alpha-D-glucan to a new position in an acceptor, which may be glucose or a (1-&gt;4)-alpha-D-glucan.</text>
        <dbReference type="EC" id="2.4.1.25"/>
    </reaction>
</comment>
<evidence type="ECO:0000256" key="7">
    <source>
        <dbReference type="ARBA" id="ARBA00022676"/>
    </source>
</evidence>
<evidence type="ECO:0000256" key="3">
    <source>
        <dbReference type="ARBA" id="ARBA00005684"/>
    </source>
</evidence>
<evidence type="ECO:0000256" key="2">
    <source>
        <dbReference type="ARBA" id="ARBA00004496"/>
    </source>
</evidence>
<keyword evidence="8" id="KW-0808">Transferase</keyword>
<evidence type="ECO:0000256" key="9">
    <source>
        <dbReference type="ARBA" id="ARBA00023277"/>
    </source>
</evidence>
<dbReference type="InterPro" id="IPR003385">
    <property type="entry name" value="Glyco_hydro_77"/>
</dbReference>
<dbReference type="InterPro" id="IPR017853">
    <property type="entry name" value="GH"/>
</dbReference>
<feature type="domain" description="CBM20" evidence="12">
    <location>
        <begin position="132"/>
        <end position="248"/>
    </location>
</feature>
<comment type="similarity">
    <text evidence="3">Belongs to the disproportionating enzyme family.</text>
</comment>
<dbReference type="PANTHER" id="PTHR32518:SF3">
    <property type="entry name" value="4-ALPHA-GLUCANOTRANSFERASE"/>
    <property type="match status" value="1"/>
</dbReference>
<evidence type="ECO:0000313" key="14">
    <source>
        <dbReference type="Proteomes" id="UP000714420"/>
    </source>
</evidence>
<evidence type="ECO:0000259" key="12">
    <source>
        <dbReference type="PROSITE" id="PS51166"/>
    </source>
</evidence>
<evidence type="ECO:0000256" key="1">
    <source>
        <dbReference type="ARBA" id="ARBA00000439"/>
    </source>
</evidence>
<dbReference type="EC" id="2.4.1.25" evidence="4"/>
<accession>A0ABX2AQX5</accession>
<dbReference type="PANTHER" id="PTHR32518">
    <property type="match status" value="1"/>
</dbReference>
<dbReference type="EMBL" id="JABKKF010000016">
    <property type="protein sequence ID" value="NPD93105.1"/>
    <property type="molecule type" value="Genomic_DNA"/>
</dbReference>
<evidence type="ECO:0000256" key="8">
    <source>
        <dbReference type="ARBA" id="ARBA00022679"/>
    </source>
</evidence>
<sequence>MKLKFALDYGTAWGERLYVVIEYVRSDKSIKRNSLPMDTADGMRWTVETTVMESMRHPIDFFRYSYHVANAEGIILRKEWRMVPRQLHFDSSHNYFMDDSWSDKPLQHHLYTYAYTTFTGQDKIRQSDNVVRIPLFRKTIVLKVSAPQLKSGLALAVCGSHPALGGWNPSQYVKMRYAGNTEWIVSINVAGISLPFEYKYVVVDQSTNTLKEWELGFNRIIGEADMTDGNVIVADGGLLRVKEDIWRMAGLYVPVFSLRSIRSCGIGDFSDLRRVVEWAASVGISVIDVQSVNDTSLSCFNDSIISVHALNPCYIDIEKAGRISDKGKIKMLHRRRSELNALPYCDDEKVWKVKSAYLRNLYSECGHKVTASDGFKEFIDENRGWLRPYAAFCILRHRYSTSVSEEWDVFALYSDAKVDELIADYSDEAGFIYYVQYILHCQLSDVCDYARGLGIVMMCGIGIGVNRNSVETWVSSQYFNTDSCVGIMPDRQHRSGKNTSIPTYNYEAMESDGYRWWRERVRHMERYFDAVSIDSVSVFFRVWEVSNGDADGRLGHFSPGLPLTKDEIEYFGLVFRKDVYTRPFINDSVLNTMFGVHAAYVKDTFLVSRQYGLYDMKDEYSTSKDIYRYFAGHNDENGIWIRNGIFRMMADVLFTEDRRRPGMYHPVAGAYNEPIYNSLSDDDKEAYMRIYNNYFYQRHDIYWENAGRKNLLGAFGGTGVLLYADNLGNVPGCVPKVLDEQRILTLEVQTMSKNYGCEFSHLDNNPYRSISMVTSPDMPTLRQWWERQRELVQRYYATMLHKEGHAPEHLPAHIAEEIIGKHLYSPSMICMLSLYDWISMDDILRADDVRKEGRGVEDSHGRKYRMTVDIEQIASADKLNRKIKTMIQRSMRGRR</sequence>
<keyword evidence="6" id="KW-0963">Cytoplasm</keyword>
<dbReference type="PROSITE" id="PS51166">
    <property type="entry name" value="CBM20"/>
    <property type="match status" value="1"/>
</dbReference>
<keyword evidence="14" id="KW-1185">Reference proteome</keyword>
<dbReference type="SMART" id="SM01065">
    <property type="entry name" value="CBM_2"/>
    <property type="match status" value="1"/>
</dbReference>
<proteinExistence type="inferred from homology"/>
<evidence type="ECO:0000256" key="11">
    <source>
        <dbReference type="ARBA" id="ARBA00031501"/>
    </source>
</evidence>
<dbReference type="Gene3D" id="3.20.20.80">
    <property type="entry name" value="Glycosidases"/>
    <property type="match status" value="2"/>
</dbReference>
<dbReference type="SUPFAM" id="SSF49452">
    <property type="entry name" value="Starch-binding domain-like"/>
    <property type="match status" value="1"/>
</dbReference>
<dbReference type="Pfam" id="PF00686">
    <property type="entry name" value="CBM_20"/>
    <property type="match status" value="1"/>
</dbReference>
<protein>
    <recommendedName>
        <fullName evidence="5">4-alpha-glucanotransferase</fullName>
        <ecNumber evidence="4">2.4.1.25</ecNumber>
    </recommendedName>
    <alternativeName>
        <fullName evidence="10">Amylomaltase</fullName>
    </alternativeName>
    <alternativeName>
        <fullName evidence="11">Disproportionating enzyme</fullName>
    </alternativeName>
</protein>
<dbReference type="InterPro" id="IPR013784">
    <property type="entry name" value="Carb-bd-like_fold"/>
</dbReference>
<keyword evidence="7" id="KW-0328">Glycosyltransferase</keyword>
<comment type="caution">
    <text evidence="13">The sequence shown here is derived from an EMBL/GenBank/DDBJ whole genome shotgun (WGS) entry which is preliminary data.</text>
</comment>
<evidence type="ECO:0000313" key="13">
    <source>
        <dbReference type="EMBL" id="NPD93105.1"/>
    </source>
</evidence>
<keyword evidence="9" id="KW-0119">Carbohydrate metabolism</keyword>
<evidence type="ECO:0000256" key="5">
    <source>
        <dbReference type="ARBA" id="ARBA00020295"/>
    </source>
</evidence>
<evidence type="ECO:0000256" key="4">
    <source>
        <dbReference type="ARBA" id="ARBA00012560"/>
    </source>
</evidence>
<dbReference type="Proteomes" id="UP000714420">
    <property type="component" value="Unassembled WGS sequence"/>
</dbReference>
<organism evidence="13 14">
    <name type="scientific">Xylanibacter muris</name>
    <dbReference type="NCBI Taxonomy" id="2736290"/>
    <lineage>
        <taxon>Bacteria</taxon>
        <taxon>Pseudomonadati</taxon>
        <taxon>Bacteroidota</taxon>
        <taxon>Bacteroidia</taxon>
        <taxon>Bacteroidales</taxon>
        <taxon>Prevotellaceae</taxon>
        <taxon>Xylanibacter</taxon>
    </lineage>
</organism>
<dbReference type="RefSeq" id="WP_172277119.1">
    <property type="nucleotide sequence ID" value="NZ_CASGMU010000007.1"/>
</dbReference>
<name>A0ABX2AQX5_9BACT</name>
<gene>
    <name evidence="13" type="ORF">HPS56_12315</name>
</gene>
<dbReference type="InterPro" id="IPR002044">
    <property type="entry name" value="CBM20"/>
</dbReference>
<evidence type="ECO:0000256" key="10">
    <source>
        <dbReference type="ARBA" id="ARBA00031423"/>
    </source>
</evidence>
<comment type="subcellular location">
    <subcellularLocation>
        <location evidence="2">Cytoplasm</location>
    </subcellularLocation>
</comment>
<dbReference type="InterPro" id="IPR013783">
    <property type="entry name" value="Ig-like_fold"/>
</dbReference>
<dbReference type="SUPFAM" id="SSF51445">
    <property type="entry name" value="(Trans)glycosidases"/>
    <property type="match status" value="1"/>
</dbReference>